<comment type="caution">
    <text evidence="3">The sequence shown here is derived from an EMBL/GenBank/DDBJ whole genome shotgun (WGS) entry which is preliminary data.</text>
</comment>
<organism evidence="3 4">
    <name type="scientific">Sulfuritortus calidifontis</name>
    <dbReference type="NCBI Taxonomy" id="1914471"/>
    <lineage>
        <taxon>Bacteria</taxon>
        <taxon>Pseudomonadati</taxon>
        <taxon>Pseudomonadota</taxon>
        <taxon>Betaproteobacteria</taxon>
        <taxon>Nitrosomonadales</taxon>
        <taxon>Thiobacillaceae</taxon>
        <taxon>Sulfuritortus</taxon>
    </lineage>
</organism>
<dbReference type="Proteomes" id="UP000295135">
    <property type="component" value="Unassembled WGS sequence"/>
</dbReference>
<keyword evidence="3" id="KW-0255">Endonuclease</keyword>
<sequence length="227" mass="26890">MTDPKYVSGPVRKIGMNTRSVVGVMPDGARFESTLERDFMELVRFDKNIKLYTPQPLVIEYRDAAGKLRRYTPDGFIEYRRDIRPAKEMPHVLCEIKYRKDFRAQWRNLLPKFRAAKRYCAERGWEFKVFTEREIRTPYLQNVRFLWPYCSEIRDDAVVDLLLLHLAELRETDPEALLCSLFRDRWKRADALPDLWHLVATSQVGCDLTQPLTMKTHIWSLSDYGQP</sequence>
<dbReference type="InterPro" id="IPR014833">
    <property type="entry name" value="TnsA_N"/>
</dbReference>
<dbReference type="EMBL" id="SLZY01000006">
    <property type="protein sequence ID" value="TCS72150.1"/>
    <property type="molecule type" value="Genomic_DNA"/>
</dbReference>
<keyword evidence="4" id="KW-1185">Reference proteome</keyword>
<reference evidence="3 4" key="1">
    <citation type="submission" date="2019-03" db="EMBL/GenBank/DDBJ databases">
        <title>Genomic Encyclopedia of Type Strains, Phase IV (KMG-IV): sequencing the most valuable type-strain genomes for metagenomic binning, comparative biology and taxonomic classification.</title>
        <authorList>
            <person name="Goeker M."/>
        </authorList>
    </citation>
    <scope>NUCLEOTIDE SEQUENCE [LARGE SCALE GENOMIC DNA]</scope>
    <source>
        <strain evidence="3 4">DSM 103923</strain>
    </source>
</reference>
<evidence type="ECO:0000313" key="4">
    <source>
        <dbReference type="Proteomes" id="UP000295135"/>
    </source>
</evidence>
<feature type="domain" description="TnsA endonuclease N-terminal" evidence="2">
    <location>
        <begin position="46"/>
        <end position="132"/>
    </location>
</feature>
<evidence type="ECO:0000313" key="3">
    <source>
        <dbReference type="EMBL" id="TCS72150.1"/>
    </source>
</evidence>
<keyword evidence="3" id="KW-0540">Nuclease</keyword>
<keyword evidence="3" id="KW-0378">Hydrolase</keyword>
<dbReference type="Pfam" id="PF08721">
    <property type="entry name" value="Tn7_Tnp_TnsA_C"/>
    <property type="match status" value="1"/>
</dbReference>
<dbReference type="AlphaFoldDB" id="A0A4R3JY99"/>
<accession>A0A4R3JY99</accession>
<dbReference type="GO" id="GO:0004519">
    <property type="term" value="F:endonuclease activity"/>
    <property type="evidence" value="ECO:0007669"/>
    <property type="project" value="UniProtKB-KW"/>
</dbReference>
<protein>
    <submittedName>
        <fullName evidence="3">TnsA endonuclease-like protein</fullName>
    </submittedName>
</protein>
<dbReference type="InterPro" id="IPR014832">
    <property type="entry name" value="TnsA_C"/>
</dbReference>
<dbReference type="OrthoDB" id="881413at2"/>
<evidence type="ECO:0000259" key="1">
    <source>
        <dbReference type="Pfam" id="PF08721"/>
    </source>
</evidence>
<name>A0A4R3JY99_9PROT</name>
<proteinExistence type="predicted"/>
<gene>
    <name evidence="3" type="ORF">EDC61_10665</name>
</gene>
<dbReference type="Pfam" id="PF08722">
    <property type="entry name" value="Tn7_TnsA-like_N"/>
    <property type="match status" value="1"/>
</dbReference>
<evidence type="ECO:0000259" key="2">
    <source>
        <dbReference type="Pfam" id="PF08722"/>
    </source>
</evidence>
<feature type="domain" description="TnsA endonuclease C-terminal" evidence="1">
    <location>
        <begin position="134"/>
        <end position="208"/>
    </location>
</feature>
<dbReference type="RefSeq" id="WP_126463839.1">
    <property type="nucleotide sequence ID" value="NZ_AP018721.1"/>
</dbReference>